<dbReference type="PANTHER" id="PTHR10677">
    <property type="entry name" value="UBIQUILIN"/>
    <property type="match status" value="1"/>
</dbReference>
<dbReference type="PANTHER" id="PTHR10677:SF3">
    <property type="entry name" value="FI07626P-RELATED"/>
    <property type="match status" value="1"/>
</dbReference>
<proteinExistence type="predicted"/>
<dbReference type="GO" id="GO:0031593">
    <property type="term" value="F:polyubiquitin modification-dependent protein binding"/>
    <property type="evidence" value="ECO:0007669"/>
    <property type="project" value="TreeGrafter"/>
</dbReference>
<dbReference type="Pfam" id="PF00240">
    <property type="entry name" value="ubiquitin"/>
    <property type="match status" value="2"/>
</dbReference>
<sequence>MVLSLQIKTGKAEFYVDLVAASTVQDVKIASTAGCDIDPELMKVIYKGKVLKDDEVLASIGIQTGDALHIAKGMSRPVAESNSESRNSGYAGLPTDKIEIHFKGPNGTEVRSDEFCATDTVRQLRQFASDKFEVNPDEMHLLHKGRILKDDGISLGGSGVATGSVLRVARRHAGSDSTSTINAEPTPVQEAAGSPMPMAWGATTGDLEQIRTMARTLGLPLEPLEQVLRDMPPQQAMAAAMQEMARLQRGPQAGETAVQMQARWDREAADMARQVRAYLEREGHQVEEDGDELLADISRTLAEARARGAPVPNAAVFVDRSVERRRQARELQRRMAREASGLDPEIEDAFAAAEQSLAAAARAPRRLGGDTTKVDDASSAFTYPRLLTPVSVCVCVQFDGVFEQETGSWAQITDPACAAAFFSWLVAKPRAALQAKQLMGKLQALELSDSCPDLCEALMEALRKRSNTWQYGDLSLDVEGSADSVVCPVTSGRKSCRQGTVARSLEPRRTALPDTPETERMVRVTVGLSAESRSIVVDSTTTIAKLRRKIQEVSGVSQRAQMLSISGRALGSSADHQLLSEVAPEVFYCDGVDLCVLRRCSESQAEWLDMLERGDESARAGLFSGVARDLQELCDFNRLSRFRHVLQEHMMNDAHRYAFHRLRVHLLHERCPFTHPGVWRSEVCQWLQEDETFLLMALEINNPAAEVHTPILLYGAREQIQAKLDLAKMLAGNPRVDPLVLADVAPRVLHDREFLLIAARRSGAILQMAAPELQQDLELVKACVMQSGSALRFVAPELKANKDIVLRAVGNTGLALEHAASELRDDEEVVQLAVRCTGLALEFASSRLKAQRTIVLESVSQDGCAIMFATEGLKDDMDVVTRAVQVSGQALKHVSARLRNTREVVVLAARQHAQSLQHASPELRSDLGTVIDAVSASFKAFEFASPELRGEPKVIRCAAKQLLATHGILVRTDDELPHAIETNVLLVSKESGQHLLAALQTGLLTTRTFGLAVVRHDPQLYRRLEEHVKADREVALEAVKRLPDLFPDMPFRTRNEEDVQVAAVLQRPEMVSFVLPTDAPGPRQSSSIPQDKDQSLLKWYSGKAELWCMPQRCSCFYLLSSC</sequence>
<evidence type="ECO:0000259" key="2">
    <source>
        <dbReference type="PROSITE" id="PS50053"/>
    </source>
</evidence>
<evidence type="ECO:0000256" key="1">
    <source>
        <dbReference type="SAM" id="MobiDB-lite"/>
    </source>
</evidence>
<dbReference type="GO" id="GO:0006511">
    <property type="term" value="P:ubiquitin-dependent protein catabolic process"/>
    <property type="evidence" value="ECO:0007669"/>
    <property type="project" value="TreeGrafter"/>
</dbReference>
<dbReference type="PROSITE" id="PS50053">
    <property type="entry name" value="UBIQUITIN_2"/>
    <property type="match status" value="3"/>
</dbReference>
<dbReference type="SUPFAM" id="SSF54236">
    <property type="entry name" value="Ubiquitin-like"/>
    <property type="match status" value="3"/>
</dbReference>
<name>A0A812SQV0_SYMPI</name>
<dbReference type="OrthoDB" id="434533at2759"/>
<gene>
    <name evidence="3" type="ORF">SPIL2461_LOCUS12615</name>
</gene>
<dbReference type="EMBL" id="CAJNIZ010026191">
    <property type="protein sequence ID" value="CAE7489860.1"/>
    <property type="molecule type" value="Genomic_DNA"/>
</dbReference>
<protein>
    <recommendedName>
        <fullName evidence="2">Ubiquitin-like domain-containing protein</fullName>
    </recommendedName>
</protein>
<feature type="domain" description="Ubiquitin-like" evidence="2">
    <location>
        <begin position="3"/>
        <end position="70"/>
    </location>
</feature>
<dbReference type="GO" id="GO:0005829">
    <property type="term" value="C:cytosol"/>
    <property type="evidence" value="ECO:0007669"/>
    <property type="project" value="TreeGrafter"/>
</dbReference>
<accession>A0A812SQV0</accession>
<comment type="caution">
    <text evidence="3">The sequence shown here is derived from an EMBL/GenBank/DDBJ whole genome shotgun (WGS) entry which is preliminary data.</text>
</comment>
<dbReference type="SMART" id="SM00213">
    <property type="entry name" value="UBQ"/>
    <property type="match status" value="3"/>
</dbReference>
<dbReference type="InterPro" id="IPR000626">
    <property type="entry name" value="Ubiquitin-like_dom"/>
</dbReference>
<evidence type="ECO:0000313" key="4">
    <source>
        <dbReference type="Proteomes" id="UP000649617"/>
    </source>
</evidence>
<evidence type="ECO:0000313" key="3">
    <source>
        <dbReference type="EMBL" id="CAE7489860.1"/>
    </source>
</evidence>
<dbReference type="InterPro" id="IPR015496">
    <property type="entry name" value="Ubiquilin"/>
</dbReference>
<feature type="region of interest" description="Disordered" evidence="1">
    <location>
        <begin position="172"/>
        <end position="196"/>
    </location>
</feature>
<reference evidence="3" key="1">
    <citation type="submission" date="2021-02" db="EMBL/GenBank/DDBJ databases">
        <authorList>
            <person name="Dougan E. K."/>
            <person name="Rhodes N."/>
            <person name="Thang M."/>
            <person name="Chan C."/>
        </authorList>
    </citation>
    <scope>NUCLEOTIDE SEQUENCE</scope>
</reference>
<dbReference type="Gene3D" id="3.10.20.90">
    <property type="entry name" value="Phosphatidylinositol 3-kinase Catalytic Subunit, Chain A, domain 1"/>
    <property type="match status" value="3"/>
</dbReference>
<feature type="domain" description="Ubiquitin-like" evidence="2">
    <location>
        <begin position="522"/>
        <end position="581"/>
    </location>
</feature>
<dbReference type="InterPro" id="IPR029071">
    <property type="entry name" value="Ubiquitin-like_domsf"/>
</dbReference>
<dbReference type="CDD" id="cd17039">
    <property type="entry name" value="Ubl_ubiquitin_like"/>
    <property type="match status" value="2"/>
</dbReference>
<organism evidence="3 4">
    <name type="scientific">Symbiodinium pilosum</name>
    <name type="common">Dinoflagellate</name>
    <dbReference type="NCBI Taxonomy" id="2952"/>
    <lineage>
        <taxon>Eukaryota</taxon>
        <taxon>Sar</taxon>
        <taxon>Alveolata</taxon>
        <taxon>Dinophyceae</taxon>
        <taxon>Suessiales</taxon>
        <taxon>Symbiodiniaceae</taxon>
        <taxon>Symbiodinium</taxon>
    </lineage>
</organism>
<dbReference type="InterPro" id="IPR025197">
    <property type="entry name" value="DUF4116"/>
</dbReference>
<dbReference type="Pfam" id="PF13475">
    <property type="entry name" value="DUF4116"/>
    <property type="match status" value="4"/>
</dbReference>
<dbReference type="AlphaFoldDB" id="A0A812SQV0"/>
<feature type="domain" description="Ubiquitin-like" evidence="2">
    <location>
        <begin position="98"/>
        <end position="175"/>
    </location>
</feature>
<keyword evidence="4" id="KW-1185">Reference proteome</keyword>
<dbReference type="Proteomes" id="UP000649617">
    <property type="component" value="Unassembled WGS sequence"/>
</dbReference>